<dbReference type="SUPFAM" id="SSF52058">
    <property type="entry name" value="L domain-like"/>
    <property type="match status" value="1"/>
</dbReference>
<organism evidence="1 2">
    <name type="scientific">Tagetes erecta</name>
    <name type="common">African marigold</name>
    <dbReference type="NCBI Taxonomy" id="13708"/>
    <lineage>
        <taxon>Eukaryota</taxon>
        <taxon>Viridiplantae</taxon>
        <taxon>Streptophyta</taxon>
        <taxon>Embryophyta</taxon>
        <taxon>Tracheophyta</taxon>
        <taxon>Spermatophyta</taxon>
        <taxon>Magnoliopsida</taxon>
        <taxon>eudicotyledons</taxon>
        <taxon>Gunneridae</taxon>
        <taxon>Pentapetalae</taxon>
        <taxon>asterids</taxon>
        <taxon>campanulids</taxon>
        <taxon>Asterales</taxon>
        <taxon>Asteraceae</taxon>
        <taxon>Asteroideae</taxon>
        <taxon>Heliantheae alliance</taxon>
        <taxon>Tageteae</taxon>
        <taxon>Tagetes</taxon>
    </lineage>
</organism>
<dbReference type="Pfam" id="PF00560">
    <property type="entry name" value="LRR_1"/>
    <property type="match status" value="1"/>
</dbReference>
<dbReference type="PANTHER" id="PTHR11017:SF340">
    <property type="entry name" value="NB-ARC-RELATED"/>
    <property type="match status" value="1"/>
</dbReference>
<dbReference type="GO" id="GO:0006952">
    <property type="term" value="P:defense response"/>
    <property type="evidence" value="ECO:0007669"/>
    <property type="project" value="InterPro"/>
</dbReference>
<evidence type="ECO:0008006" key="3">
    <source>
        <dbReference type="Google" id="ProtNLM"/>
    </source>
</evidence>
<dbReference type="Gene3D" id="3.80.10.10">
    <property type="entry name" value="Ribonuclease Inhibitor"/>
    <property type="match status" value="2"/>
</dbReference>
<name>A0AAD8L715_TARER</name>
<dbReference type="PANTHER" id="PTHR11017">
    <property type="entry name" value="LEUCINE-RICH REPEAT-CONTAINING PROTEIN"/>
    <property type="match status" value="1"/>
</dbReference>
<reference evidence="1" key="1">
    <citation type="journal article" date="2023" name="bioRxiv">
        <title>Improved chromosome-level genome assembly for marigold (Tagetes erecta).</title>
        <authorList>
            <person name="Jiang F."/>
            <person name="Yuan L."/>
            <person name="Wang S."/>
            <person name="Wang H."/>
            <person name="Xu D."/>
            <person name="Wang A."/>
            <person name="Fan W."/>
        </authorList>
    </citation>
    <scope>NUCLEOTIDE SEQUENCE</scope>
    <source>
        <strain evidence="1">WSJ</strain>
        <tissue evidence="1">Leaf</tissue>
    </source>
</reference>
<gene>
    <name evidence="1" type="ORF">QVD17_02664</name>
</gene>
<evidence type="ECO:0000313" key="1">
    <source>
        <dbReference type="EMBL" id="KAK1436880.1"/>
    </source>
</evidence>
<sequence>MENDQIEAIAYNGYSHGRDISLRFCKIVSNMKKLRWLKVRMRDGKYVEGPNFLSNELRYIDWSGYPTSELPHNFILMKLVVLKLWGSLQKEVRGFKLLPHLKVLQLFDMEELQKTPNFDDLPCLQKLTLAYCYKLPWIHSSLGYHRSIEYIRVWKCPKLRMFPDIIHMKNLKTLDIANCGLGDGGIPDSIDKLSNLQELDLSGNKVSRLYLNLSQLRQLRLLNVSDCRDLHTLPDLPSSLITLKADSCYSLTSFGDGYKNCKRLCQVSLIQGSIINDGERLLQYMLEGKAIENGSMVLRLEGVEVAKGFNPRLLRGGRYILQLPGNWCNDFCGFLVCAVIKSEYNVSSPSLAISINQMMSSKMYSQDEMVWEESSNDGAWTWVGYVSFGSLKNTTWWDQTYKALEFNVEQLQYKKCRGFGVTLVEKKSITGTSKGSEGYTNNFKIEHDLKSALMISLIVYHPVYRCNMNAAT</sequence>
<protein>
    <recommendedName>
        <fullName evidence="3">Leucine-rich repeat-containing protein</fullName>
    </recommendedName>
</protein>
<dbReference type="AlphaFoldDB" id="A0AAD8L715"/>
<dbReference type="InterPro" id="IPR001611">
    <property type="entry name" value="Leu-rich_rpt"/>
</dbReference>
<dbReference type="InterPro" id="IPR044974">
    <property type="entry name" value="Disease_R_plants"/>
</dbReference>
<dbReference type="EMBL" id="JAUHHV010000001">
    <property type="protein sequence ID" value="KAK1436880.1"/>
    <property type="molecule type" value="Genomic_DNA"/>
</dbReference>
<dbReference type="InterPro" id="IPR032675">
    <property type="entry name" value="LRR_dom_sf"/>
</dbReference>
<evidence type="ECO:0000313" key="2">
    <source>
        <dbReference type="Proteomes" id="UP001229421"/>
    </source>
</evidence>
<comment type="caution">
    <text evidence="1">The sequence shown here is derived from an EMBL/GenBank/DDBJ whole genome shotgun (WGS) entry which is preliminary data.</text>
</comment>
<dbReference type="PROSITE" id="PS51450">
    <property type="entry name" value="LRR"/>
    <property type="match status" value="1"/>
</dbReference>
<keyword evidence="2" id="KW-1185">Reference proteome</keyword>
<accession>A0AAD8L715</accession>
<proteinExistence type="predicted"/>
<dbReference type="Proteomes" id="UP001229421">
    <property type="component" value="Unassembled WGS sequence"/>
</dbReference>